<protein>
    <recommendedName>
        <fullName evidence="4">CU044_5270 family protein</fullName>
    </recommendedName>
</protein>
<organism evidence="2 3">
    <name type="scientific">Microbacterium esteraromaticum</name>
    <dbReference type="NCBI Taxonomy" id="57043"/>
    <lineage>
        <taxon>Bacteria</taxon>
        <taxon>Bacillati</taxon>
        <taxon>Actinomycetota</taxon>
        <taxon>Actinomycetes</taxon>
        <taxon>Micrococcales</taxon>
        <taxon>Microbacteriaceae</taxon>
        <taxon>Microbacterium</taxon>
    </lineage>
</organism>
<accession>A0A7D7WH47</accession>
<dbReference type="Proteomes" id="UP000515708">
    <property type="component" value="Chromosome"/>
</dbReference>
<dbReference type="EMBL" id="CP043732">
    <property type="protein sequence ID" value="QMU98452.1"/>
    <property type="molecule type" value="Genomic_DNA"/>
</dbReference>
<keyword evidence="1" id="KW-0812">Transmembrane</keyword>
<proteinExistence type="predicted"/>
<feature type="transmembrane region" description="Helical" evidence="1">
    <location>
        <begin position="48"/>
        <end position="70"/>
    </location>
</feature>
<evidence type="ECO:0000313" key="3">
    <source>
        <dbReference type="Proteomes" id="UP000515708"/>
    </source>
</evidence>
<keyword evidence="1" id="KW-0472">Membrane</keyword>
<keyword evidence="1" id="KW-1133">Transmembrane helix</keyword>
<sequence>MSLMEQVREIGGAEAHIDEKDVAAARRALMRSIGAAQPKAKRIARGRWIGVGGLVAASAVTAIVVGTVLAPPDASSASAAVFEEAAAGAEKGAAMPLEPGRYLKLETAFSMHTTWDADMPEGARFNNHDPEDAEAILVVQDRGTTWVPANADDVWVRERIPYTVVDAQGTGSAEALAEWAEQDPGRGLGGVNRYPGGLAEGGGGDGETFEYHLDDRELYADLPDDVPGVIDWFSSRYEGEGDANGLGHYFAETISDVSVFNLAPASARASMLRAFATLDGVEVVSTDADRSTLRYERTRTNGDTSAIDFVLDTERGYVLEVTSWPYGVDPDGEPTAPRWSSRTTATISVVDSAP</sequence>
<reference evidence="2 3" key="1">
    <citation type="journal article" date="2020" name="Front. Microbiol.">
        <title>Design of Bacterial Strain-Specific qPCR Assays Using NGS Data and Publicly Available Resources and Its Application to Track Biocontrol Strains.</title>
        <authorList>
            <person name="Hernandez I."/>
            <person name="Sant C."/>
            <person name="Martinez R."/>
            <person name="Fernandez C."/>
        </authorList>
    </citation>
    <scope>NUCLEOTIDE SEQUENCE [LARGE SCALE GENOMIC DNA]</scope>
    <source>
        <strain evidence="2 3">B24</strain>
    </source>
</reference>
<gene>
    <name evidence="2" type="ORF">FVO59_15630</name>
</gene>
<dbReference type="RefSeq" id="WP_182253472.1">
    <property type="nucleotide sequence ID" value="NZ_CP043732.1"/>
</dbReference>
<evidence type="ECO:0008006" key="4">
    <source>
        <dbReference type="Google" id="ProtNLM"/>
    </source>
</evidence>
<evidence type="ECO:0000256" key="1">
    <source>
        <dbReference type="SAM" id="Phobius"/>
    </source>
</evidence>
<name>A0A7D7WH47_9MICO</name>
<dbReference type="AlphaFoldDB" id="A0A7D7WH47"/>
<evidence type="ECO:0000313" key="2">
    <source>
        <dbReference type="EMBL" id="QMU98452.1"/>
    </source>
</evidence>